<evidence type="ECO:0000313" key="2">
    <source>
        <dbReference type="Proteomes" id="UP001138768"/>
    </source>
</evidence>
<organism evidence="1 2">
    <name type="scientific">Lamprobacter modestohalophilus</name>
    <dbReference type="NCBI Taxonomy" id="1064514"/>
    <lineage>
        <taxon>Bacteria</taxon>
        <taxon>Pseudomonadati</taxon>
        <taxon>Pseudomonadota</taxon>
        <taxon>Gammaproteobacteria</taxon>
        <taxon>Chromatiales</taxon>
        <taxon>Chromatiaceae</taxon>
        <taxon>Lamprobacter</taxon>
    </lineage>
</organism>
<dbReference type="RefSeq" id="WP_200246699.1">
    <property type="nucleotide sequence ID" value="NZ_NRRY01000033.1"/>
</dbReference>
<proteinExistence type="predicted"/>
<dbReference type="Proteomes" id="UP001138768">
    <property type="component" value="Unassembled WGS sequence"/>
</dbReference>
<sequence length="569" mass="61817">MELLIADTSGIQTYIFGSNRLRENIGASFLVEQATRVWALDLVRELTAGQCNLTAEREIDPSWCLDPGSSALAAEVIYSGGGNFLGLFGSAELAERFERALSLRVLTDAPGLNLVMARESFDWTGAPFAAVYQQLLGTLARAKEARPVSLPLAGMGVTRLCRSTGLPAVGLDRSFGQARPASAEILAKLAAARHGPVEARLRQVTGLAETDQFVFPTDLSELGASHGRNSYLAVVHADGNDMSGRFQRVLVQHAEDSRACIRALRALSAGVTEAAQVALREMVTTIKQAVTLTHGQAKIGVADERLRGLEITLSPEMKSDRHGQPPTWTGRWYLPLRPLVFGGDDLAFITDGRIGLEATVALLQAFARHSAGLPDDQGAASACAGVAIGKVTRPFSSAYALSEALCQNAKHARREHHVAGAMLDWHFGATATDDGLERLRQREYGLRLQGRERSLLLRPVALVAEPGLRGRSWTAVRSGIKAFQGADWLGRRNKTKALRDALRGGSDAVELFRNQFLDGGELPAVEDGREHWPRTGWDADLCGYFDAVEIFDRFLSLTQPQDARREEDM</sequence>
<name>A0A9X0WB14_9GAMM</name>
<gene>
    <name evidence="1" type="ORF">CKO42_17240</name>
</gene>
<keyword evidence="2" id="KW-1185">Reference proteome</keyword>
<accession>A0A9X0WB14</accession>
<dbReference type="Gene3D" id="3.30.70.270">
    <property type="match status" value="1"/>
</dbReference>
<protein>
    <submittedName>
        <fullName evidence="1">Uncharacterized protein</fullName>
    </submittedName>
</protein>
<dbReference type="AlphaFoldDB" id="A0A9X0WB14"/>
<comment type="caution">
    <text evidence="1">The sequence shown here is derived from an EMBL/GenBank/DDBJ whole genome shotgun (WGS) entry which is preliminary data.</text>
</comment>
<reference evidence="1 2" key="1">
    <citation type="journal article" date="2020" name="Microorganisms">
        <title>Osmotic Adaptation and Compatible Solute Biosynthesis of Phototrophic Bacteria as Revealed from Genome Analyses.</title>
        <authorList>
            <person name="Imhoff J.F."/>
            <person name="Rahn T."/>
            <person name="Kunzel S."/>
            <person name="Keller A."/>
            <person name="Neulinger S.C."/>
        </authorList>
    </citation>
    <scope>NUCLEOTIDE SEQUENCE [LARGE SCALE GENOMIC DNA]</scope>
    <source>
        <strain evidence="1 2">DSM 25653</strain>
    </source>
</reference>
<evidence type="ECO:0000313" key="1">
    <source>
        <dbReference type="EMBL" id="MBK1620154.1"/>
    </source>
</evidence>
<dbReference type="InterPro" id="IPR043128">
    <property type="entry name" value="Rev_trsase/Diguanyl_cyclase"/>
</dbReference>
<dbReference type="EMBL" id="NRRY01000033">
    <property type="protein sequence ID" value="MBK1620154.1"/>
    <property type="molecule type" value="Genomic_DNA"/>
</dbReference>